<dbReference type="EMBL" id="CACVAY010000117">
    <property type="protein sequence ID" value="CAA6824110.1"/>
    <property type="molecule type" value="Genomic_DNA"/>
</dbReference>
<reference evidence="2" key="1">
    <citation type="submission" date="2020-01" db="EMBL/GenBank/DDBJ databases">
        <authorList>
            <person name="Meier V. D."/>
            <person name="Meier V D."/>
        </authorList>
    </citation>
    <scope>NUCLEOTIDE SEQUENCE</scope>
    <source>
        <strain evidence="2">HLG_WM_MAG_07</strain>
    </source>
</reference>
<protein>
    <submittedName>
        <fullName evidence="2">Uncharacterized protein</fullName>
    </submittedName>
</protein>
<sequence>MGFLRIKKNLSQLIGAFYLFTIDLVSFSAIKKRLLIDRPRFNQLSLTPLMFLITAF</sequence>
<proteinExistence type="predicted"/>
<feature type="transmembrane region" description="Helical" evidence="1">
    <location>
        <begin position="12"/>
        <end position="30"/>
    </location>
</feature>
<dbReference type="AlphaFoldDB" id="A0A6S6U4B5"/>
<evidence type="ECO:0000313" key="2">
    <source>
        <dbReference type="EMBL" id="CAA6824110.1"/>
    </source>
</evidence>
<keyword evidence="1" id="KW-0812">Transmembrane</keyword>
<keyword evidence="1" id="KW-0472">Membrane</keyword>
<evidence type="ECO:0000256" key="1">
    <source>
        <dbReference type="SAM" id="Phobius"/>
    </source>
</evidence>
<gene>
    <name evidence="2" type="ORF">HELGO_WM6771</name>
</gene>
<keyword evidence="1" id="KW-1133">Transmembrane helix</keyword>
<organism evidence="2">
    <name type="scientific">uncultured Thiotrichaceae bacterium</name>
    <dbReference type="NCBI Taxonomy" id="298394"/>
    <lineage>
        <taxon>Bacteria</taxon>
        <taxon>Pseudomonadati</taxon>
        <taxon>Pseudomonadota</taxon>
        <taxon>Gammaproteobacteria</taxon>
        <taxon>Thiotrichales</taxon>
        <taxon>Thiotrichaceae</taxon>
        <taxon>environmental samples</taxon>
    </lineage>
</organism>
<name>A0A6S6U4B5_9GAMM</name>
<accession>A0A6S6U4B5</accession>